<evidence type="ECO:0000256" key="2">
    <source>
        <dbReference type="SAM" id="Phobius"/>
    </source>
</evidence>
<name>A0A6C0K996_9ZZZZ</name>
<dbReference type="EMBL" id="MN740828">
    <property type="protein sequence ID" value="QHU13973.1"/>
    <property type="molecule type" value="Genomic_DNA"/>
</dbReference>
<evidence type="ECO:0000256" key="1">
    <source>
        <dbReference type="SAM" id="MobiDB-lite"/>
    </source>
</evidence>
<evidence type="ECO:0000313" key="3">
    <source>
        <dbReference type="EMBL" id="QHU13973.1"/>
    </source>
</evidence>
<feature type="transmembrane region" description="Helical" evidence="2">
    <location>
        <begin position="66"/>
        <end position="84"/>
    </location>
</feature>
<proteinExistence type="predicted"/>
<protein>
    <submittedName>
        <fullName evidence="3">Uncharacterized protein</fullName>
    </submittedName>
</protein>
<keyword evidence="2" id="KW-0812">Transmembrane</keyword>
<feature type="region of interest" description="Disordered" evidence="1">
    <location>
        <begin position="118"/>
        <end position="138"/>
    </location>
</feature>
<sequence length="138" mass="15106">MNSAPIDNTLAIKNLFEENKLEDLKAFMNKRKCLNQWNLALVYLFHIVQSAGILTTTIAAGYDLKIIIWVGVGFNILASLINVFEKTNNTISKHLLKDIQAIKDGTFVDEGSIEMPAVKSEGDAGSGDNKQPLLAAAK</sequence>
<keyword evidence="2" id="KW-1133">Transmembrane helix</keyword>
<organism evidence="3">
    <name type="scientific">viral metagenome</name>
    <dbReference type="NCBI Taxonomy" id="1070528"/>
    <lineage>
        <taxon>unclassified sequences</taxon>
        <taxon>metagenomes</taxon>
        <taxon>organismal metagenomes</taxon>
    </lineage>
</organism>
<feature type="transmembrane region" description="Helical" evidence="2">
    <location>
        <begin position="37"/>
        <end position="60"/>
    </location>
</feature>
<accession>A0A6C0K996</accession>
<keyword evidence="2" id="KW-0472">Membrane</keyword>
<dbReference type="AlphaFoldDB" id="A0A6C0K996"/>
<reference evidence="3" key="1">
    <citation type="journal article" date="2020" name="Nature">
        <title>Giant virus diversity and host interactions through global metagenomics.</title>
        <authorList>
            <person name="Schulz F."/>
            <person name="Roux S."/>
            <person name="Paez-Espino D."/>
            <person name="Jungbluth S."/>
            <person name="Walsh D.A."/>
            <person name="Denef V.J."/>
            <person name="McMahon K.D."/>
            <person name="Konstantinidis K.T."/>
            <person name="Eloe-Fadrosh E.A."/>
            <person name="Kyrpides N.C."/>
            <person name="Woyke T."/>
        </authorList>
    </citation>
    <scope>NUCLEOTIDE SEQUENCE</scope>
    <source>
        <strain evidence="3">GVMAG-S-1101182-85</strain>
    </source>
</reference>